<dbReference type="SMART" id="SM00710">
    <property type="entry name" value="PbH1"/>
    <property type="match status" value="7"/>
</dbReference>
<accession>A0AAP2Z1V4</accession>
<keyword evidence="3" id="KW-0833">Ubl conjugation pathway</keyword>
<dbReference type="PANTHER" id="PTHR22990">
    <property type="entry name" value="F-BOX ONLY PROTEIN"/>
    <property type="match status" value="1"/>
</dbReference>
<dbReference type="InterPro" id="IPR022441">
    <property type="entry name" value="Para_beta_helix_rpt-2"/>
</dbReference>
<dbReference type="SUPFAM" id="SSF160387">
    <property type="entry name" value="NosL/MerB-like"/>
    <property type="match status" value="1"/>
</dbReference>
<evidence type="ECO:0000256" key="4">
    <source>
        <dbReference type="SAM" id="MobiDB-lite"/>
    </source>
</evidence>
<evidence type="ECO:0000313" key="9">
    <source>
        <dbReference type="Proteomes" id="UP001321018"/>
    </source>
</evidence>
<dbReference type="InterPro" id="IPR012334">
    <property type="entry name" value="Pectin_lyas_fold"/>
</dbReference>
<dbReference type="NCBIfam" id="TIGR03804">
    <property type="entry name" value="para_beta_helix"/>
    <property type="match status" value="1"/>
</dbReference>
<gene>
    <name evidence="7" type="ORF">OB955_24340</name>
    <name evidence="6" type="ORF">OB960_20190</name>
</gene>
<evidence type="ECO:0000313" key="6">
    <source>
        <dbReference type="EMBL" id="MCU4743709.1"/>
    </source>
</evidence>
<feature type="compositionally biased region" description="Basic and acidic residues" evidence="4">
    <location>
        <begin position="194"/>
        <end position="214"/>
    </location>
</feature>
<comment type="pathway">
    <text evidence="1">Protein modification; protein ubiquitination.</text>
</comment>
<dbReference type="RefSeq" id="WP_338005521.1">
    <property type="nucleotide sequence ID" value="NZ_JAOPKA010000017.1"/>
</dbReference>
<dbReference type="Pfam" id="PF05573">
    <property type="entry name" value="NosL"/>
    <property type="match status" value="1"/>
</dbReference>
<dbReference type="Gene3D" id="3.30.70.2050">
    <property type="match status" value="1"/>
</dbReference>
<evidence type="ECO:0000256" key="3">
    <source>
        <dbReference type="ARBA" id="ARBA00022786"/>
    </source>
</evidence>
<sequence>MYDDPPRLRIIVLVLALAVVSAAPFLVDVNSTEPVPVDFDETVSIGLSLEERQVVGSKVSVPQAQVFYSQYQYVTGYYGVERFVHAHNQDGHSEQFGYPLRVYVTDFSGTELELTDDGYPTTAGSEGWVDATAAAYVIDSDSRTPAGETIVPFSNRADAEAFAASHGGEVVDWETVLDTPVDVNDAVAARDRVDSQRRAAGERAESVTSLRDRPTSVVVGEDANTIQDAVDMAPANTTIVVPAGIYEETIEIDRPITLAGDTNATIHGNGNGSVIDVTVDRTAVTGLEITGVGNETSSDRAELETAADEWEHDVELGYGHGDAGIAVVGASTVLVADVAIETPANGVLLRDSPHAVVRNITVDGSDEWKEGFMGVMAMRSPATVENSTFRDGRDGIYTHRSGGIVIRNNTMINGRFGVHLMYTSNALVVDNSVHGQELAGIVVMTSPVGNAILGNDVRDAPNGIRTGGSNSYVAENVIAGTELGLTTAAADSLYEHNVLMDNDVGIHASSVLPSNRVIANDFLDNDQHTTVSVGPLRIWTSDDSGNYWEGTVGSCDGETLDRSYSPTDPVDRHLHTVDGTPTLARSPALETVASLEGAVPGARGSSVVDTAPLCRPANLDLLERANRTASKANDEVSTFEATP</sequence>
<dbReference type="InterPro" id="IPR011050">
    <property type="entry name" value="Pectin_lyase_fold/virulence"/>
</dbReference>
<protein>
    <submittedName>
        <fullName evidence="6">Right-handed parallel beta-helix repeat-containing protein</fullName>
    </submittedName>
</protein>
<dbReference type="AlphaFoldDB" id="A0AAP2Z1V4"/>
<dbReference type="InterPro" id="IPR051550">
    <property type="entry name" value="SCF-Subunits/Alg-Epimerases"/>
</dbReference>
<dbReference type="PANTHER" id="PTHR22990:SF15">
    <property type="entry name" value="F-BOX ONLY PROTEIN 10"/>
    <property type="match status" value="1"/>
</dbReference>
<dbReference type="SUPFAM" id="SSF51126">
    <property type="entry name" value="Pectin lyase-like"/>
    <property type="match status" value="1"/>
</dbReference>
<dbReference type="Pfam" id="PF05048">
    <property type="entry name" value="NosD"/>
    <property type="match status" value="1"/>
</dbReference>
<comment type="caution">
    <text evidence="6">The sequence shown here is derived from an EMBL/GenBank/DDBJ whole genome shotgun (WGS) entry which is preliminary data.</text>
</comment>
<dbReference type="EMBL" id="JAOPKA010000017">
    <property type="protein sequence ID" value="MCU4743709.1"/>
    <property type="molecule type" value="Genomic_DNA"/>
</dbReference>
<dbReference type="InterPro" id="IPR007742">
    <property type="entry name" value="NosD_dom"/>
</dbReference>
<feature type="region of interest" description="Disordered" evidence="4">
    <location>
        <begin position="194"/>
        <end position="215"/>
    </location>
</feature>
<keyword evidence="2" id="KW-0677">Repeat</keyword>
<keyword evidence="8" id="KW-1185">Reference proteome</keyword>
<evidence type="ECO:0000256" key="2">
    <source>
        <dbReference type="ARBA" id="ARBA00022737"/>
    </source>
</evidence>
<evidence type="ECO:0000313" key="8">
    <source>
        <dbReference type="Proteomes" id="UP001320972"/>
    </source>
</evidence>
<dbReference type="Proteomes" id="UP001321018">
    <property type="component" value="Unassembled WGS sequence"/>
</dbReference>
<dbReference type="Gene3D" id="2.160.20.10">
    <property type="entry name" value="Single-stranded right-handed beta-helix, Pectin lyase-like"/>
    <property type="match status" value="1"/>
</dbReference>
<dbReference type="Proteomes" id="UP001320972">
    <property type="component" value="Unassembled WGS sequence"/>
</dbReference>
<proteinExistence type="predicted"/>
<dbReference type="EMBL" id="JAOPKB010000025">
    <property type="protein sequence ID" value="MCU4975814.1"/>
    <property type="molecule type" value="Genomic_DNA"/>
</dbReference>
<dbReference type="InterPro" id="IPR006626">
    <property type="entry name" value="PbH1"/>
</dbReference>
<evidence type="ECO:0000256" key="1">
    <source>
        <dbReference type="ARBA" id="ARBA00004906"/>
    </source>
</evidence>
<feature type="domain" description="Periplasmic copper-binding protein NosD beta helix" evidence="5">
    <location>
        <begin position="381"/>
        <end position="550"/>
    </location>
</feature>
<name>A0AAP2Z1V4_9EURY</name>
<evidence type="ECO:0000259" key="5">
    <source>
        <dbReference type="Pfam" id="PF05048"/>
    </source>
</evidence>
<reference evidence="6 8" key="1">
    <citation type="submission" date="2022-09" db="EMBL/GenBank/DDBJ databases">
        <title>Enrichment on poylsaccharides allowed isolation of novel metabolic and taxonomic groups of Haloarchaea.</title>
        <authorList>
            <person name="Sorokin D.Y."/>
            <person name="Elcheninov A.G."/>
            <person name="Khizhniak T.V."/>
            <person name="Kolganova T.V."/>
            <person name="Kublanov I.V."/>
        </authorList>
    </citation>
    <scope>NUCLEOTIDE SEQUENCE</scope>
    <source>
        <strain evidence="7 8">AArc-m2/3/4</strain>
        <strain evidence="6">AArc-xg1-1</strain>
    </source>
</reference>
<dbReference type="InterPro" id="IPR008719">
    <property type="entry name" value="N2O_reductase_NosL"/>
</dbReference>
<evidence type="ECO:0000313" key="7">
    <source>
        <dbReference type="EMBL" id="MCU4975814.1"/>
    </source>
</evidence>
<organism evidence="6 9">
    <name type="scientific">Natronoglomus mannanivorans</name>
    <dbReference type="NCBI Taxonomy" id="2979990"/>
    <lineage>
        <taxon>Archaea</taxon>
        <taxon>Methanobacteriati</taxon>
        <taxon>Methanobacteriota</taxon>
        <taxon>Stenosarchaea group</taxon>
        <taxon>Halobacteria</taxon>
        <taxon>Halobacteriales</taxon>
        <taxon>Natrialbaceae</taxon>
        <taxon>Natronoglomus</taxon>
    </lineage>
</organism>